<dbReference type="PANTHER" id="PTHR30026">
    <property type="entry name" value="OUTER MEMBRANE PROTEIN TOLC"/>
    <property type="match status" value="1"/>
</dbReference>
<accession>A0A8D4VMX3</accession>
<comment type="subcellular location">
    <subcellularLocation>
        <location evidence="7">Cell outer membrane</location>
        <topology evidence="7">Peripheral membrane protein</topology>
    </subcellularLocation>
</comment>
<dbReference type="InterPro" id="IPR051906">
    <property type="entry name" value="TolC-like"/>
</dbReference>
<dbReference type="Pfam" id="PF02321">
    <property type="entry name" value="OEP"/>
    <property type="match status" value="2"/>
</dbReference>
<keyword evidence="4" id="KW-0812">Transmembrane</keyword>
<dbReference type="GO" id="GO:0015562">
    <property type="term" value="F:efflux transmembrane transporter activity"/>
    <property type="evidence" value="ECO:0007669"/>
    <property type="project" value="InterPro"/>
</dbReference>
<dbReference type="KEGG" id="moz:MoryE10_14110"/>
<evidence type="ECO:0000256" key="4">
    <source>
        <dbReference type="ARBA" id="ARBA00022692"/>
    </source>
</evidence>
<dbReference type="GO" id="GO:1990281">
    <property type="term" value="C:efflux pump complex"/>
    <property type="evidence" value="ECO:0007669"/>
    <property type="project" value="TreeGrafter"/>
</dbReference>
<dbReference type="GO" id="GO:0009279">
    <property type="term" value="C:cell outer membrane"/>
    <property type="evidence" value="ECO:0007669"/>
    <property type="project" value="UniProtKB-SubCell"/>
</dbReference>
<reference evidence="9" key="1">
    <citation type="submission" date="2019-06" db="EMBL/GenBank/DDBJ databases">
        <title>Complete genome sequence of Methylogaea oryzae strain JCM16910.</title>
        <authorList>
            <person name="Asakawa S."/>
        </authorList>
    </citation>
    <scope>NUCLEOTIDE SEQUENCE</scope>
    <source>
        <strain evidence="9">E10</strain>
    </source>
</reference>
<proteinExistence type="inferred from homology"/>
<keyword evidence="7" id="KW-0204">Cytolysis</keyword>
<keyword evidence="10" id="KW-1185">Reference proteome</keyword>
<comment type="similarity">
    <text evidence="1 7">Belongs to the outer membrane factor (OMF) (TC 1.B.17) family.</text>
</comment>
<sequence length="507" mass="52844">MTPPLPKNRLRPLGLAAGLALLGNAAWADESFWPADPLDAGATVSATPARAGAGGNETCLSAPTAGGQAWSLLDVVNQALCHNPQTRQAWANARAQAALLGTALAAYSPTVTASGSVSHGKGNIGGNSQNSLLSGQSSSFGFSSSSSTSSAGGSQTTQTRATPMLSVNYLLFDFGGRDAKAENARQALEAANWSHAATLQTVLFTAIQAYYQVFATQEALASAETAEKSAAAAFEAAKFRHEVGAAALADQLQAQTAYAQTKFNRQKAFGDAQNALGVLANTLGLDADTPIRVEPPAQAQPDDGWQRNVHALIEEAKAARPELAAAEAQVKAAEAGVASAKAGAMPSVSLVGNYGYTESSAYQGMQTWAVGVQLSVPLFTGFANTYQIHNAEQQVAAQEANRDKILQSVALDVWRAYHDLNTARETFRSSADLLASATQSEKVAMGRYKAGAGNFLDLLSAQASLASARFQHIQARYNWHIGKAKLAQALGHLDQAEAETAAPPTVN</sequence>
<dbReference type="RefSeq" id="WP_221048654.1">
    <property type="nucleotide sequence ID" value="NZ_AP019782.1"/>
</dbReference>
<evidence type="ECO:0000256" key="7">
    <source>
        <dbReference type="PIRNR" id="PIRNR001892"/>
    </source>
</evidence>
<keyword evidence="3" id="KW-1134">Transmembrane beta strand</keyword>
<protein>
    <recommendedName>
        <fullName evidence="7">Protein CyaE</fullName>
    </recommendedName>
</protein>
<evidence type="ECO:0000313" key="10">
    <source>
        <dbReference type="Proteomes" id="UP000824988"/>
    </source>
</evidence>
<feature type="chain" id="PRO_5034649602" description="Protein CyaE" evidence="8">
    <location>
        <begin position="29"/>
        <end position="507"/>
    </location>
</feature>
<comment type="function">
    <text evidence="7">CyaE is necessary for transport of calmodulin-sensitive adenylate cyclase-hemolysin (cyclolysin).</text>
</comment>
<keyword evidence="6 7" id="KW-0998">Cell outer membrane</keyword>
<evidence type="ECO:0000256" key="6">
    <source>
        <dbReference type="ARBA" id="ARBA00023237"/>
    </source>
</evidence>
<dbReference type="PANTHER" id="PTHR30026:SF20">
    <property type="entry name" value="OUTER MEMBRANE PROTEIN TOLC"/>
    <property type="match status" value="1"/>
</dbReference>
<organism evidence="9 10">
    <name type="scientific">Methylogaea oryzae</name>
    <dbReference type="NCBI Taxonomy" id="1295382"/>
    <lineage>
        <taxon>Bacteria</taxon>
        <taxon>Pseudomonadati</taxon>
        <taxon>Pseudomonadota</taxon>
        <taxon>Gammaproteobacteria</taxon>
        <taxon>Methylococcales</taxon>
        <taxon>Methylococcaceae</taxon>
        <taxon>Methylogaea</taxon>
    </lineage>
</organism>
<gene>
    <name evidence="9" type="ORF">MoryE10_14110</name>
</gene>
<evidence type="ECO:0000256" key="3">
    <source>
        <dbReference type="ARBA" id="ARBA00022452"/>
    </source>
</evidence>
<evidence type="ECO:0000256" key="8">
    <source>
        <dbReference type="SAM" id="SignalP"/>
    </source>
</evidence>
<name>A0A8D4VMX3_9GAMM</name>
<dbReference type="InterPro" id="IPR003423">
    <property type="entry name" value="OMP_efflux"/>
</dbReference>
<evidence type="ECO:0000256" key="5">
    <source>
        <dbReference type="ARBA" id="ARBA00023136"/>
    </source>
</evidence>
<keyword evidence="8" id="KW-0732">Signal</keyword>
<dbReference type="Proteomes" id="UP000824988">
    <property type="component" value="Chromosome"/>
</dbReference>
<feature type="signal peptide" evidence="8">
    <location>
        <begin position="1"/>
        <end position="28"/>
    </location>
</feature>
<evidence type="ECO:0000256" key="2">
    <source>
        <dbReference type="ARBA" id="ARBA00022448"/>
    </source>
</evidence>
<evidence type="ECO:0000313" key="9">
    <source>
        <dbReference type="EMBL" id="BBL70805.1"/>
    </source>
</evidence>
<keyword evidence="2 7" id="KW-0813">Transport</keyword>
<dbReference type="PIRSF" id="PIRSF001892">
    <property type="entry name" value="CyaE"/>
    <property type="match status" value="1"/>
</dbReference>
<dbReference type="AlphaFoldDB" id="A0A8D4VMX3"/>
<evidence type="ECO:0000256" key="1">
    <source>
        <dbReference type="ARBA" id="ARBA00007613"/>
    </source>
</evidence>
<keyword evidence="5 7" id="KW-0472">Membrane</keyword>
<dbReference type="GO" id="GO:0015288">
    <property type="term" value="F:porin activity"/>
    <property type="evidence" value="ECO:0007669"/>
    <property type="project" value="TreeGrafter"/>
</dbReference>
<dbReference type="InterPro" id="IPR028351">
    <property type="entry name" value="CyaE"/>
</dbReference>
<keyword evidence="7" id="KW-0354">Hemolysis</keyword>
<dbReference type="EMBL" id="AP019782">
    <property type="protein sequence ID" value="BBL70805.1"/>
    <property type="molecule type" value="Genomic_DNA"/>
</dbReference>